<protein>
    <submittedName>
        <fullName evidence="1">Uncharacterized protein</fullName>
    </submittedName>
</protein>
<evidence type="ECO:0000313" key="2">
    <source>
        <dbReference type="Proteomes" id="UP001596053"/>
    </source>
</evidence>
<evidence type="ECO:0000313" key="1">
    <source>
        <dbReference type="EMBL" id="MFC5423063.1"/>
    </source>
</evidence>
<accession>A0ABW0J104</accession>
<name>A0ABW0J104_9HYPH</name>
<proteinExistence type="predicted"/>
<dbReference type="Proteomes" id="UP001596053">
    <property type="component" value="Unassembled WGS sequence"/>
</dbReference>
<dbReference type="RefSeq" id="WP_377801257.1">
    <property type="nucleotide sequence ID" value="NZ_JBHSLW010000056.1"/>
</dbReference>
<dbReference type="EMBL" id="JBHSLW010000056">
    <property type="protein sequence ID" value="MFC5423063.1"/>
    <property type="molecule type" value="Genomic_DNA"/>
</dbReference>
<gene>
    <name evidence="1" type="ORF">ACFPOB_26285</name>
</gene>
<organism evidence="1 2">
    <name type="scientific">Bosea eneae</name>
    <dbReference type="NCBI Taxonomy" id="151454"/>
    <lineage>
        <taxon>Bacteria</taxon>
        <taxon>Pseudomonadati</taxon>
        <taxon>Pseudomonadota</taxon>
        <taxon>Alphaproteobacteria</taxon>
        <taxon>Hyphomicrobiales</taxon>
        <taxon>Boseaceae</taxon>
        <taxon>Bosea</taxon>
    </lineage>
</organism>
<sequence length="55" mass="6187">MRQPVSSSFAVEKRRLEAETAAAKLKMVTTKTPAAEQAYHDALARETKLLERWLG</sequence>
<comment type="caution">
    <text evidence="1">The sequence shown here is derived from an EMBL/GenBank/DDBJ whole genome shotgun (WGS) entry which is preliminary data.</text>
</comment>
<keyword evidence="2" id="KW-1185">Reference proteome</keyword>
<reference evidence="2" key="1">
    <citation type="journal article" date="2019" name="Int. J. Syst. Evol. Microbiol.">
        <title>The Global Catalogue of Microorganisms (GCM) 10K type strain sequencing project: providing services to taxonomists for standard genome sequencing and annotation.</title>
        <authorList>
            <consortium name="The Broad Institute Genomics Platform"/>
            <consortium name="The Broad Institute Genome Sequencing Center for Infectious Disease"/>
            <person name="Wu L."/>
            <person name="Ma J."/>
        </authorList>
    </citation>
    <scope>NUCLEOTIDE SEQUENCE [LARGE SCALE GENOMIC DNA]</scope>
    <source>
        <strain evidence="2">NCAIM B.01391</strain>
    </source>
</reference>